<dbReference type="AlphaFoldDB" id="A0A803N3K9"/>
<sequence>MVDSPPKMLREYAMPDASSTSASIVRPSVQANNFELKPALIHIVQQDQFGGSPVECPLEHLANFLEKCDTIKINGVSEDAIRLRGAHASNDCLNFEQAQYVSNYNRSQNDPYSNTYNPGWKNHRNFSWRDKGNQGNNLRPQNPPGFPQRQQPQQERPSWELDIEKLANATSKRIITLENKVDQLANSNKNVEFQLGQLANAINSRNQGTLPSQTEVNPKEQCKVVTLRSGKTLDDVTFQAKAKEVIVENVEVEPEKQLELSNDGSNPTPIPVNC</sequence>
<organism evidence="2 3">
    <name type="scientific">Chenopodium quinoa</name>
    <name type="common">Quinoa</name>
    <dbReference type="NCBI Taxonomy" id="63459"/>
    <lineage>
        <taxon>Eukaryota</taxon>
        <taxon>Viridiplantae</taxon>
        <taxon>Streptophyta</taxon>
        <taxon>Embryophyta</taxon>
        <taxon>Tracheophyta</taxon>
        <taxon>Spermatophyta</taxon>
        <taxon>Magnoliopsida</taxon>
        <taxon>eudicotyledons</taxon>
        <taxon>Gunneridae</taxon>
        <taxon>Pentapetalae</taxon>
        <taxon>Caryophyllales</taxon>
        <taxon>Chenopodiaceae</taxon>
        <taxon>Chenopodioideae</taxon>
        <taxon>Atripliceae</taxon>
        <taxon>Chenopodium</taxon>
    </lineage>
</organism>
<evidence type="ECO:0000313" key="3">
    <source>
        <dbReference type="Proteomes" id="UP000596660"/>
    </source>
</evidence>
<dbReference type="Proteomes" id="UP000596660">
    <property type="component" value="Unplaced"/>
</dbReference>
<evidence type="ECO:0000313" key="2">
    <source>
        <dbReference type="EnsemblPlants" id="AUR62039888-RA:cds"/>
    </source>
</evidence>
<feature type="region of interest" description="Disordered" evidence="1">
    <location>
        <begin position="254"/>
        <end position="274"/>
    </location>
</feature>
<accession>A0A803N3K9</accession>
<name>A0A803N3K9_CHEQI</name>
<dbReference type="OMA" id="YMIDMED"/>
<keyword evidence="3" id="KW-1185">Reference proteome</keyword>
<feature type="region of interest" description="Disordered" evidence="1">
    <location>
        <begin position="106"/>
        <end position="157"/>
    </location>
</feature>
<dbReference type="Gramene" id="AUR62039888-RA">
    <property type="protein sequence ID" value="AUR62039888-RA:cds"/>
    <property type="gene ID" value="AUR62039888"/>
</dbReference>
<evidence type="ECO:0000256" key="1">
    <source>
        <dbReference type="SAM" id="MobiDB-lite"/>
    </source>
</evidence>
<reference evidence="2" key="1">
    <citation type="journal article" date="2017" name="Nature">
        <title>The genome of Chenopodium quinoa.</title>
        <authorList>
            <person name="Jarvis D.E."/>
            <person name="Ho Y.S."/>
            <person name="Lightfoot D.J."/>
            <person name="Schmoeckel S.M."/>
            <person name="Li B."/>
            <person name="Borm T.J.A."/>
            <person name="Ohyanagi H."/>
            <person name="Mineta K."/>
            <person name="Michell C.T."/>
            <person name="Saber N."/>
            <person name="Kharbatia N.M."/>
            <person name="Rupper R.R."/>
            <person name="Sharp A.R."/>
            <person name="Dally N."/>
            <person name="Boughton B.A."/>
            <person name="Woo Y.H."/>
            <person name="Gao G."/>
            <person name="Schijlen E.G.W.M."/>
            <person name="Guo X."/>
            <person name="Momin A.A."/>
            <person name="Negrao S."/>
            <person name="Al-Babili S."/>
            <person name="Gehring C."/>
            <person name="Roessner U."/>
            <person name="Jung C."/>
            <person name="Murphy K."/>
            <person name="Arold S.T."/>
            <person name="Gojobori T."/>
            <person name="van der Linden C.G."/>
            <person name="van Loo E.N."/>
            <person name="Jellen E.N."/>
            <person name="Maughan P.J."/>
            <person name="Tester M."/>
        </authorList>
    </citation>
    <scope>NUCLEOTIDE SEQUENCE [LARGE SCALE GENOMIC DNA]</scope>
    <source>
        <strain evidence="2">cv. PI 614886</strain>
    </source>
</reference>
<proteinExistence type="predicted"/>
<dbReference type="EnsemblPlants" id="AUR62039888-RA">
    <property type="protein sequence ID" value="AUR62039888-RA:cds"/>
    <property type="gene ID" value="AUR62039888"/>
</dbReference>
<feature type="compositionally biased region" description="Low complexity" evidence="1">
    <location>
        <begin position="147"/>
        <end position="156"/>
    </location>
</feature>
<protein>
    <submittedName>
        <fullName evidence="2">Uncharacterized protein</fullName>
    </submittedName>
</protein>
<reference evidence="2" key="2">
    <citation type="submission" date="2021-03" db="UniProtKB">
        <authorList>
            <consortium name="EnsemblPlants"/>
        </authorList>
    </citation>
    <scope>IDENTIFICATION</scope>
</reference>
<feature type="compositionally biased region" description="Polar residues" evidence="1">
    <location>
        <begin position="106"/>
        <end position="117"/>
    </location>
</feature>